<sequence>MEAPPPRRLRRRARRRLVGLVRSWRTSLTFRVVVITVFGGLAAIVVVGTFVSSEIRDSLYDERVEQALGDALVQTTYAQEVFDASTATTAEEARNVLIQWMEDHQSRSPDSEGVVVRRSPDPDGLSIIEPLINEELRDLVTDEMRDAVASEGGQHWQPVALPSGEGEVPGVVVGSPITLPVAGSYELYIFYSLGSEQNTISMVMGILIVAALAVVILLGVLAGAITGWVLRPVTEAVRAAEQLATGHLEQRMDVRGKDELAVLAQSFNEMAASLQQQIERMEELSRLQQRFVSDVSHELRTPLTTIRMAGEVLHDAKDDFDPATRRSAELLQTQLDRFEQMLADLLEISRFDAGAAVLEVEKRDIRDLVSYVVELTALLADAKGSAVRMHLPEEPATADVDSRRIERVLRNLISNAIEHSDGRPIDIAVAVNEEALAVRVRDHGVGMDAASAERVFDRFWRADPARARTTGGTGLGLAISMEDVRLHGGILAAWSRPGEGASFLVTVPRRAGGVVSAEDGPLPLEPDDAGAPILVTSEGS</sequence>
<evidence type="ECO:0000256" key="15">
    <source>
        <dbReference type="ARBA" id="ARBA00039401"/>
    </source>
</evidence>
<dbReference type="SUPFAM" id="SSF55874">
    <property type="entry name" value="ATPase domain of HSP90 chaperone/DNA topoisomerase II/histidine kinase"/>
    <property type="match status" value="1"/>
</dbReference>
<dbReference type="EMBL" id="RKHK01000001">
    <property type="protein sequence ID" value="ROR73742.1"/>
    <property type="molecule type" value="Genomic_DNA"/>
</dbReference>
<dbReference type="CDD" id="cd00082">
    <property type="entry name" value="HisKA"/>
    <property type="match status" value="1"/>
</dbReference>
<feature type="region of interest" description="Disordered" evidence="16">
    <location>
        <begin position="517"/>
        <end position="540"/>
    </location>
</feature>
<dbReference type="GO" id="GO:0030295">
    <property type="term" value="F:protein kinase activator activity"/>
    <property type="evidence" value="ECO:0007669"/>
    <property type="project" value="TreeGrafter"/>
</dbReference>
<dbReference type="InterPro" id="IPR036097">
    <property type="entry name" value="HisK_dim/P_sf"/>
</dbReference>
<dbReference type="SMART" id="SM00304">
    <property type="entry name" value="HAMP"/>
    <property type="match status" value="1"/>
</dbReference>
<dbReference type="Gene3D" id="6.10.340.10">
    <property type="match status" value="1"/>
</dbReference>
<dbReference type="FunFam" id="3.30.565.10:FF:000013">
    <property type="entry name" value="Two-component sensor histidine kinase"/>
    <property type="match status" value="1"/>
</dbReference>
<evidence type="ECO:0000256" key="4">
    <source>
        <dbReference type="ARBA" id="ARBA00022475"/>
    </source>
</evidence>
<dbReference type="Pfam" id="PF02518">
    <property type="entry name" value="HATPase_c"/>
    <property type="match status" value="1"/>
</dbReference>
<dbReference type="InterPro" id="IPR003661">
    <property type="entry name" value="HisK_dim/P_dom"/>
</dbReference>
<dbReference type="GO" id="GO:0007234">
    <property type="term" value="P:osmosensory signaling via phosphorelay pathway"/>
    <property type="evidence" value="ECO:0007669"/>
    <property type="project" value="TreeGrafter"/>
</dbReference>
<dbReference type="InterPro" id="IPR036890">
    <property type="entry name" value="HATPase_C_sf"/>
</dbReference>
<evidence type="ECO:0000256" key="13">
    <source>
        <dbReference type="ARBA" id="ARBA00023136"/>
    </source>
</evidence>
<keyword evidence="21" id="KW-1185">Reference proteome</keyword>
<keyword evidence="10" id="KW-0067">ATP-binding</keyword>
<dbReference type="InterPro" id="IPR047669">
    <property type="entry name" value="MtrAB_MtrB"/>
</dbReference>
<dbReference type="SMART" id="SM00388">
    <property type="entry name" value="HisKA"/>
    <property type="match status" value="1"/>
</dbReference>
<dbReference type="GO" id="GO:0000156">
    <property type="term" value="F:phosphorelay response regulator activity"/>
    <property type="evidence" value="ECO:0007669"/>
    <property type="project" value="TreeGrafter"/>
</dbReference>
<evidence type="ECO:0000256" key="11">
    <source>
        <dbReference type="ARBA" id="ARBA00022989"/>
    </source>
</evidence>
<evidence type="ECO:0000256" key="7">
    <source>
        <dbReference type="ARBA" id="ARBA00022692"/>
    </source>
</evidence>
<dbReference type="Gene3D" id="3.30.565.10">
    <property type="entry name" value="Histidine kinase-like ATPase, C-terminal domain"/>
    <property type="match status" value="1"/>
</dbReference>
<dbReference type="SMART" id="SM00387">
    <property type="entry name" value="HATPase_c"/>
    <property type="match status" value="1"/>
</dbReference>
<keyword evidence="6" id="KW-0808">Transferase</keyword>
<evidence type="ECO:0000256" key="17">
    <source>
        <dbReference type="SAM" id="Phobius"/>
    </source>
</evidence>
<organism evidence="20 21">
    <name type="scientific">Bogoriella caseilytica</name>
    <dbReference type="NCBI Taxonomy" id="56055"/>
    <lineage>
        <taxon>Bacteria</taxon>
        <taxon>Bacillati</taxon>
        <taxon>Actinomycetota</taxon>
        <taxon>Actinomycetes</taxon>
        <taxon>Micrococcales</taxon>
        <taxon>Bogoriellaceae</taxon>
        <taxon>Bogoriella</taxon>
    </lineage>
</organism>
<evidence type="ECO:0000256" key="3">
    <source>
        <dbReference type="ARBA" id="ARBA00012438"/>
    </source>
</evidence>
<dbReference type="SUPFAM" id="SSF47384">
    <property type="entry name" value="Homodimeric domain of signal transducing histidine kinase"/>
    <property type="match status" value="1"/>
</dbReference>
<feature type="domain" description="HAMP" evidence="19">
    <location>
        <begin position="227"/>
        <end position="279"/>
    </location>
</feature>
<dbReference type="PROSITE" id="PS50109">
    <property type="entry name" value="HIS_KIN"/>
    <property type="match status" value="1"/>
</dbReference>
<proteinExistence type="predicted"/>
<evidence type="ECO:0000256" key="6">
    <source>
        <dbReference type="ARBA" id="ARBA00022679"/>
    </source>
</evidence>
<dbReference type="InterPro" id="IPR003660">
    <property type="entry name" value="HAMP_dom"/>
</dbReference>
<evidence type="ECO:0000259" key="18">
    <source>
        <dbReference type="PROSITE" id="PS50109"/>
    </source>
</evidence>
<dbReference type="AlphaFoldDB" id="A0A3N2BES7"/>
<gene>
    <name evidence="20" type="ORF">EDD31_2130</name>
</gene>
<dbReference type="PANTHER" id="PTHR42878">
    <property type="entry name" value="TWO-COMPONENT HISTIDINE KINASE"/>
    <property type="match status" value="1"/>
</dbReference>
<dbReference type="Proteomes" id="UP000280668">
    <property type="component" value="Unassembled WGS sequence"/>
</dbReference>
<evidence type="ECO:0000259" key="19">
    <source>
        <dbReference type="PROSITE" id="PS50885"/>
    </source>
</evidence>
<evidence type="ECO:0000256" key="9">
    <source>
        <dbReference type="ARBA" id="ARBA00022777"/>
    </source>
</evidence>
<keyword evidence="8" id="KW-0547">Nucleotide-binding</keyword>
<dbReference type="InterPro" id="IPR005467">
    <property type="entry name" value="His_kinase_dom"/>
</dbReference>
<name>A0A3N2BES7_9MICO</name>
<dbReference type="Pfam" id="PF00512">
    <property type="entry name" value="HisKA"/>
    <property type="match status" value="1"/>
</dbReference>
<feature type="domain" description="Histidine kinase" evidence="18">
    <location>
        <begin position="294"/>
        <end position="511"/>
    </location>
</feature>
<evidence type="ECO:0000256" key="12">
    <source>
        <dbReference type="ARBA" id="ARBA00023012"/>
    </source>
</evidence>
<evidence type="ECO:0000313" key="20">
    <source>
        <dbReference type="EMBL" id="ROR73742.1"/>
    </source>
</evidence>
<evidence type="ECO:0000256" key="16">
    <source>
        <dbReference type="SAM" id="MobiDB-lite"/>
    </source>
</evidence>
<dbReference type="FunFam" id="1.10.287.130:FF:000010">
    <property type="entry name" value="Two-component sensor histidine kinase"/>
    <property type="match status" value="1"/>
</dbReference>
<dbReference type="EC" id="2.7.13.3" evidence="3"/>
<evidence type="ECO:0000256" key="10">
    <source>
        <dbReference type="ARBA" id="ARBA00022840"/>
    </source>
</evidence>
<feature type="transmembrane region" description="Helical" evidence="17">
    <location>
        <begin position="206"/>
        <end position="230"/>
    </location>
</feature>
<comment type="catalytic activity">
    <reaction evidence="1">
        <text>ATP + protein L-histidine = ADP + protein N-phospho-L-histidine.</text>
        <dbReference type="EC" id="2.7.13.3"/>
    </reaction>
</comment>
<evidence type="ECO:0000256" key="8">
    <source>
        <dbReference type="ARBA" id="ARBA00022741"/>
    </source>
</evidence>
<dbReference type="InterPro" id="IPR004358">
    <property type="entry name" value="Sig_transdc_His_kin-like_C"/>
</dbReference>
<evidence type="ECO:0000256" key="1">
    <source>
        <dbReference type="ARBA" id="ARBA00000085"/>
    </source>
</evidence>
<dbReference type="NCBIfam" id="NF040691">
    <property type="entry name" value="MtrAB_MtrB"/>
    <property type="match status" value="1"/>
</dbReference>
<dbReference type="InterPro" id="IPR050351">
    <property type="entry name" value="BphY/WalK/GraS-like"/>
</dbReference>
<comment type="subcellular location">
    <subcellularLocation>
        <location evidence="2">Cell membrane</location>
        <topology evidence="2">Multi-pass membrane protein</topology>
    </subcellularLocation>
</comment>
<dbReference type="GO" id="GO:0005524">
    <property type="term" value="F:ATP binding"/>
    <property type="evidence" value="ECO:0007669"/>
    <property type="project" value="UniProtKB-KW"/>
</dbReference>
<dbReference type="GO" id="GO:0000155">
    <property type="term" value="F:phosphorelay sensor kinase activity"/>
    <property type="evidence" value="ECO:0007669"/>
    <property type="project" value="InterPro"/>
</dbReference>
<dbReference type="RefSeq" id="WP_170163274.1">
    <property type="nucleotide sequence ID" value="NZ_RKHK01000001.1"/>
</dbReference>
<dbReference type="PROSITE" id="PS50885">
    <property type="entry name" value="HAMP"/>
    <property type="match status" value="1"/>
</dbReference>
<keyword evidence="4" id="KW-1003">Cell membrane</keyword>
<accession>A0A3N2BES7</accession>
<dbReference type="CDD" id="cd00075">
    <property type="entry name" value="HATPase"/>
    <property type="match status" value="1"/>
</dbReference>
<dbReference type="Pfam" id="PF00672">
    <property type="entry name" value="HAMP"/>
    <property type="match status" value="1"/>
</dbReference>
<keyword evidence="11 17" id="KW-1133">Transmembrane helix</keyword>
<comment type="caution">
    <text evidence="20">The sequence shown here is derived from an EMBL/GenBank/DDBJ whole genome shotgun (WGS) entry which is preliminary data.</text>
</comment>
<keyword evidence="9 20" id="KW-0418">Kinase</keyword>
<dbReference type="InterPro" id="IPR003594">
    <property type="entry name" value="HATPase_dom"/>
</dbReference>
<keyword evidence="7 17" id="KW-0812">Transmembrane</keyword>
<evidence type="ECO:0000313" key="21">
    <source>
        <dbReference type="Proteomes" id="UP000280668"/>
    </source>
</evidence>
<keyword evidence="5" id="KW-0597">Phosphoprotein</keyword>
<dbReference type="SUPFAM" id="SSF158472">
    <property type="entry name" value="HAMP domain-like"/>
    <property type="match status" value="1"/>
</dbReference>
<dbReference type="CDD" id="cd06225">
    <property type="entry name" value="HAMP"/>
    <property type="match status" value="1"/>
</dbReference>
<keyword evidence="13 17" id="KW-0472">Membrane</keyword>
<dbReference type="GO" id="GO:0005886">
    <property type="term" value="C:plasma membrane"/>
    <property type="evidence" value="ECO:0007669"/>
    <property type="project" value="UniProtKB-SubCell"/>
</dbReference>
<dbReference type="PANTHER" id="PTHR42878:SF7">
    <property type="entry name" value="SENSOR HISTIDINE KINASE GLRK"/>
    <property type="match status" value="1"/>
</dbReference>
<dbReference type="PRINTS" id="PR00344">
    <property type="entry name" value="BCTRLSENSOR"/>
</dbReference>
<dbReference type="Gene3D" id="1.10.287.130">
    <property type="match status" value="1"/>
</dbReference>
<feature type="transmembrane region" description="Helical" evidence="17">
    <location>
        <begin position="28"/>
        <end position="51"/>
    </location>
</feature>
<evidence type="ECO:0000256" key="2">
    <source>
        <dbReference type="ARBA" id="ARBA00004651"/>
    </source>
</evidence>
<keyword evidence="12" id="KW-0902">Two-component regulatory system</keyword>
<evidence type="ECO:0000256" key="5">
    <source>
        <dbReference type="ARBA" id="ARBA00022553"/>
    </source>
</evidence>
<reference evidence="20 21" key="1">
    <citation type="submission" date="2018-11" db="EMBL/GenBank/DDBJ databases">
        <title>Sequencing the genomes of 1000 actinobacteria strains.</title>
        <authorList>
            <person name="Klenk H.-P."/>
        </authorList>
    </citation>
    <scope>NUCLEOTIDE SEQUENCE [LARGE SCALE GENOMIC DNA]</scope>
    <source>
        <strain evidence="20 21">DSM 11294</strain>
    </source>
</reference>
<protein>
    <recommendedName>
        <fullName evidence="14">Sensor histidine kinase MtrB</fullName>
        <ecNumber evidence="3">2.7.13.3</ecNumber>
    </recommendedName>
    <alternativeName>
        <fullName evidence="15">Sensor-like histidine kinase SenX3</fullName>
    </alternativeName>
</protein>
<evidence type="ECO:0000256" key="14">
    <source>
        <dbReference type="ARBA" id="ARBA00035305"/>
    </source>
</evidence>